<gene>
    <name evidence="1" type="ORF">J5U46_02935</name>
</gene>
<proteinExistence type="predicted"/>
<comment type="caution">
    <text evidence="1">The sequence shown here is derived from an EMBL/GenBank/DDBJ whole genome shotgun (WGS) entry which is preliminary data.</text>
</comment>
<protein>
    <submittedName>
        <fullName evidence="1">Uncharacterized protein</fullName>
    </submittedName>
</protein>
<dbReference type="EMBL" id="JAGFVQ010000003">
    <property type="protein sequence ID" value="MBO4139111.1"/>
    <property type="molecule type" value="Genomic_DNA"/>
</dbReference>
<dbReference type="AlphaFoldDB" id="A0AAW4JJZ9"/>
<dbReference type="RefSeq" id="WP_208576425.1">
    <property type="nucleotide sequence ID" value="NZ_JAGFVQ010000003.1"/>
</dbReference>
<evidence type="ECO:0000313" key="1">
    <source>
        <dbReference type="EMBL" id="MBO4139111.1"/>
    </source>
</evidence>
<dbReference type="Proteomes" id="UP000669887">
    <property type="component" value="Unassembled WGS sequence"/>
</dbReference>
<reference evidence="1" key="1">
    <citation type="submission" date="2021-03" db="EMBL/GenBank/DDBJ databases">
        <title>X isolated from Micromonospora tulbaghiae.</title>
        <authorList>
            <person name="Stennett H.L."/>
        </authorList>
    </citation>
    <scope>NUCLEOTIDE SEQUENCE</scope>
    <source>
        <strain evidence="1">28M1-20</strain>
    </source>
</reference>
<organism evidence="1 2">
    <name type="scientific">Micromonospora tulbaghiae</name>
    <dbReference type="NCBI Taxonomy" id="479978"/>
    <lineage>
        <taxon>Bacteria</taxon>
        <taxon>Bacillati</taxon>
        <taxon>Actinomycetota</taxon>
        <taxon>Actinomycetes</taxon>
        <taxon>Micromonosporales</taxon>
        <taxon>Micromonosporaceae</taxon>
        <taxon>Micromonospora</taxon>
    </lineage>
</organism>
<name>A0AAW4JJZ9_9ACTN</name>
<evidence type="ECO:0000313" key="2">
    <source>
        <dbReference type="Proteomes" id="UP000669887"/>
    </source>
</evidence>
<sequence length="84" mass="9953">MVFDDERGDDPYRRLWFDDEARLDPRRAGLDPPEKLPEDIQKRILEVYQEDRSRPPQDIGRAMKRRYGLNVTAQQVEAVIQQAL</sequence>
<accession>A0AAW4JJZ9</accession>